<keyword evidence="1" id="KW-0472">Membrane</keyword>
<evidence type="ECO:0000256" key="1">
    <source>
        <dbReference type="SAM" id="Phobius"/>
    </source>
</evidence>
<dbReference type="Proteomes" id="UP000443090">
    <property type="component" value="Unassembled WGS sequence"/>
</dbReference>
<organism evidence="2 3">
    <name type="scientific">Lachnellula occidentalis</name>
    <dbReference type="NCBI Taxonomy" id="215460"/>
    <lineage>
        <taxon>Eukaryota</taxon>
        <taxon>Fungi</taxon>
        <taxon>Dikarya</taxon>
        <taxon>Ascomycota</taxon>
        <taxon>Pezizomycotina</taxon>
        <taxon>Leotiomycetes</taxon>
        <taxon>Helotiales</taxon>
        <taxon>Lachnaceae</taxon>
        <taxon>Lachnellula</taxon>
    </lineage>
</organism>
<reference evidence="2 3" key="1">
    <citation type="submission" date="2018-05" db="EMBL/GenBank/DDBJ databases">
        <title>Genome sequencing and assembly of the regulated plant pathogen Lachnellula willkommii and related sister species for the development of diagnostic species identification markers.</title>
        <authorList>
            <person name="Giroux E."/>
            <person name="Bilodeau G."/>
        </authorList>
    </citation>
    <scope>NUCLEOTIDE SEQUENCE [LARGE SCALE GENOMIC DNA]</scope>
    <source>
        <strain evidence="2 3">CBS 160.35</strain>
    </source>
</reference>
<keyword evidence="1" id="KW-1133">Transmembrane helix</keyword>
<dbReference type="AlphaFoldDB" id="A0A8H8S5E6"/>
<gene>
    <name evidence="2" type="ORF">LOCC1_G002412</name>
</gene>
<sequence length="247" mass="27678">MASSLDKKPTKAEMPALLTPDAKSRQIRTSKPLLAILTLLLLAAAIYLYRNGIPFYQTPTVSPSWNDDSEWPIPKVPSPDLPTPIEPFEPLKRYSLDYGKVACWQDDGVWIKELTPVEMSSLGVGRFQDTERALEQADEDAFCMRLRMHGASFWELPPHWPEHVNWCEAIDSCVKPTKKVSLEVGFPASGGVWLLDKSQGWDGLYPKSLGLRNALTMDERCEVIKDLGGRFCEDIEVCLEMAALLGP</sequence>
<protein>
    <submittedName>
        <fullName evidence="2">Uncharacterized protein</fullName>
    </submittedName>
</protein>
<dbReference type="EMBL" id="QGMI01000104">
    <property type="protein sequence ID" value="TVY47225.1"/>
    <property type="molecule type" value="Genomic_DNA"/>
</dbReference>
<keyword evidence="3" id="KW-1185">Reference proteome</keyword>
<dbReference type="OrthoDB" id="4487429at2759"/>
<evidence type="ECO:0000313" key="2">
    <source>
        <dbReference type="EMBL" id="TVY47225.1"/>
    </source>
</evidence>
<evidence type="ECO:0000313" key="3">
    <source>
        <dbReference type="Proteomes" id="UP000443090"/>
    </source>
</evidence>
<comment type="caution">
    <text evidence="2">The sequence shown here is derived from an EMBL/GenBank/DDBJ whole genome shotgun (WGS) entry which is preliminary data.</text>
</comment>
<accession>A0A8H8S5E6</accession>
<proteinExistence type="predicted"/>
<name>A0A8H8S5E6_9HELO</name>
<keyword evidence="1" id="KW-0812">Transmembrane</keyword>
<feature type="transmembrane region" description="Helical" evidence="1">
    <location>
        <begin position="33"/>
        <end position="49"/>
    </location>
</feature>